<dbReference type="InterPro" id="IPR050402">
    <property type="entry name" value="OR51/52/56-like"/>
</dbReference>
<name>A0A7J7ESM0_DICBM</name>
<keyword evidence="2" id="KW-0716">Sensory transduction</keyword>
<keyword evidence="6 8" id="KW-0472">Membrane</keyword>
<gene>
    <name evidence="9" type="ORF">HPG69_005719</name>
</gene>
<evidence type="ECO:0000256" key="4">
    <source>
        <dbReference type="ARBA" id="ARBA00022725"/>
    </source>
</evidence>
<evidence type="ECO:0000256" key="7">
    <source>
        <dbReference type="ARBA" id="ARBA00023224"/>
    </source>
</evidence>
<dbReference type="GO" id="GO:0005886">
    <property type="term" value="C:plasma membrane"/>
    <property type="evidence" value="ECO:0007669"/>
    <property type="project" value="TreeGrafter"/>
</dbReference>
<reference evidence="9 10" key="1">
    <citation type="journal article" date="2020" name="Mol. Biol. Evol.">
        <title>Interspecific Gene Flow and the Evolution of Specialization in Black and White Rhinoceros.</title>
        <authorList>
            <person name="Moodley Y."/>
            <person name="Westbury M.V."/>
            <person name="Russo I.M."/>
            <person name="Gopalakrishnan S."/>
            <person name="Rakotoarivelo A."/>
            <person name="Olsen R.A."/>
            <person name="Prost S."/>
            <person name="Tunstall T."/>
            <person name="Ryder O.A."/>
            <person name="Dalen L."/>
            <person name="Bruford M.W."/>
        </authorList>
    </citation>
    <scope>NUCLEOTIDE SEQUENCE [LARGE SCALE GENOMIC DNA]</scope>
    <source>
        <strain evidence="9">SBR-YM</strain>
        <tissue evidence="9">Skin</tissue>
    </source>
</reference>
<organism evidence="9 10">
    <name type="scientific">Diceros bicornis minor</name>
    <name type="common">South-central black rhinoceros</name>
    <dbReference type="NCBI Taxonomy" id="77932"/>
    <lineage>
        <taxon>Eukaryota</taxon>
        <taxon>Metazoa</taxon>
        <taxon>Chordata</taxon>
        <taxon>Craniata</taxon>
        <taxon>Vertebrata</taxon>
        <taxon>Euteleostomi</taxon>
        <taxon>Mammalia</taxon>
        <taxon>Eutheria</taxon>
        <taxon>Laurasiatheria</taxon>
        <taxon>Perissodactyla</taxon>
        <taxon>Rhinocerotidae</taxon>
        <taxon>Diceros</taxon>
    </lineage>
</organism>
<keyword evidence="4" id="KW-0552">Olfaction</keyword>
<dbReference type="AlphaFoldDB" id="A0A7J7ESM0"/>
<evidence type="ECO:0000256" key="2">
    <source>
        <dbReference type="ARBA" id="ARBA00022606"/>
    </source>
</evidence>
<accession>A0A7J7ESM0</accession>
<keyword evidence="10" id="KW-1185">Reference proteome</keyword>
<evidence type="ECO:0000313" key="10">
    <source>
        <dbReference type="Proteomes" id="UP000551758"/>
    </source>
</evidence>
<dbReference type="Pfam" id="PF13853">
    <property type="entry name" value="7tm_4"/>
    <property type="match status" value="2"/>
</dbReference>
<dbReference type="EMBL" id="JACDTQ010002427">
    <property type="protein sequence ID" value="KAF5918683.1"/>
    <property type="molecule type" value="Genomic_DNA"/>
</dbReference>
<comment type="caution">
    <text evidence="9">The sequence shown here is derived from an EMBL/GenBank/DDBJ whole genome shotgun (WGS) entry which is preliminary data.</text>
</comment>
<evidence type="ECO:0000313" key="9">
    <source>
        <dbReference type="EMBL" id="KAF5918683.1"/>
    </source>
</evidence>
<protein>
    <recommendedName>
        <fullName evidence="11">G-protein coupled receptors family 1 profile domain-containing protein</fullName>
    </recommendedName>
</protein>
<evidence type="ECO:0000256" key="6">
    <source>
        <dbReference type="ARBA" id="ARBA00023136"/>
    </source>
</evidence>
<evidence type="ECO:0000256" key="5">
    <source>
        <dbReference type="ARBA" id="ARBA00022989"/>
    </source>
</evidence>
<feature type="transmembrane region" description="Helical" evidence="8">
    <location>
        <begin position="28"/>
        <end position="50"/>
    </location>
</feature>
<feature type="transmembrane region" description="Helical" evidence="8">
    <location>
        <begin position="62"/>
        <end position="80"/>
    </location>
</feature>
<dbReference type="InterPro" id="IPR000725">
    <property type="entry name" value="Olfact_rcpt"/>
</dbReference>
<evidence type="ECO:0000256" key="3">
    <source>
        <dbReference type="ARBA" id="ARBA00022692"/>
    </source>
</evidence>
<keyword evidence="3 8" id="KW-0812">Transmembrane</keyword>
<proteinExistence type="predicted"/>
<keyword evidence="5 8" id="KW-1133">Transmembrane helix</keyword>
<comment type="subcellular location">
    <subcellularLocation>
        <location evidence="1">Membrane</location>
        <topology evidence="1">Multi-pass membrane protein</topology>
    </subcellularLocation>
</comment>
<keyword evidence="7" id="KW-0807">Transducer</keyword>
<evidence type="ECO:0000256" key="1">
    <source>
        <dbReference type="ARBA" id="ARBA00004141"/>
    </source>
</evidence>
<sequence length="330" mass="36792">MGRNLRNSSELPPFTLTGLPGLETSQHWMFLLLGTLYMVSITGNVLILFIIKEEQSLHQPMYYFLSLLSVNGLGVSFSTLPTKLRFCKANVLSHAYCLHPDLIRLPCGDITMNNIFGLFTVISSLLWSGLCISSPLLCAHTALCTCHCIPGGTVKDTQHMCVTHVGCADLLRAHGWCVHGCWLWEACSTVCAHTHVPYLSLCSSNAQPCYLFHQNQRDSLEALQNTTENQVLSRNHFNVTHPASFLLTGILGLESCHSWLARPLCVMYAVALRGNTMIIQAVRVEPRLHEPIYYFLSMLSFRDGACPWPHRPLCSERSALMAEALPFMPA</sequence>
<evidence type="ECO:0000256" key="8">
    <source>
        <dbReference type="SAM" id="Phobius"/>
    </source>
</evidence>
<dbReference type="GO" id="GO:0007186">
    <property type="term" value="P:G protein-coupled receptor signaling pathway"/>
    <property type="evidence" value="ECO:0007669"/>
    <property type="project" value="InterPro"/>
</dbReference>
<dbReference type="GO" id="GO:0004984">
    <property type="term" value="F:olfactory receptor activity"/>
    <property type="evidence" value="ECO:0007669"/>
    <property type="project" value="InterPro"/>
</dbReference>
<dbReference type="PANTHER" id="PTHR26450:SF104">
    <property type="entry name" value="OLFACTORY RECEPTOR"/>
    <property type="match status" value="1"/>
</dbReference>
<dbReference type="Proteomes" id="UP000551758">
    <property type="component" value="Unassembled WGS sequence"/>
</dbReference>
<dbReference type="SUPFAM" id="SSF81321">
    <property type="entry name" value="Family A G protein-coupled receptor-like"/>
    <property type="match status" value="2"/>
</dbReference>
<evidence type="ECO:0008006" key="11">
    <source>
        <dbReference type="Google" id="ProtNLM"/>
    </source>
</evidence>
<dbReference type="Gene3D" id="1.20.1070.10">
    <property type="entry name" value="Rhodopsin 7-helix transmembrane proteins"/>
    <property type="match status" value="1"/>
</dbReference>
<dbReference type="PANTHER" id="PTHR26450">
    <property type="entry name" value="OLFACTORY RECEPTOR 56B1-RELATED"/>
    <property type="match status" value="1"/>
</dbReference>